<proteinExistence type="inferred from homology"/>
<reference evidence="12 13" key="2">
    <citation type="journal article" date="2014" name="BMC Genomics">
        <title>An improved genome of the model marine alga Ostreococcus tauri unfolds by assessing Illumina de novo assemblies.</title>
        <authorList>
            <person name="Blanc-Mathieu R."/>
            <person name="Verhelst B."/>
            <person name="Derelle E."/>
            <person name="Rombauts S."/>
            <person name="Bouget F.Y."/>
            <person name="Carre I."/>
            <person name="Chateau A."/>
            <person name="Eyre-Walker A."/>
            <person name="Grimsley N."/>
            <person name="Moreau H."/>
            <person name="Piegu B."/>
            <person name="Rivals E."/>
            <person name="Schackwitz W."/>
            <person name="Van de Peer Y."/>
            <person name="Piganeau G."/>
        </authorList>
    </citation>
    <scope>NUCLEOTIDE SEQUENCE [LARGE SCALE GENOMIC DNA]</scope>
    <source>
        <strain evidence="13">OTTH 0595 / CCAP 157/2 / RCC745</strain>
    </source>
</reference>
<keyword evidence="7 10" id="KW-0496">Mitochondrion</keyword>
<evidence type="ECO:0000256" key="6">
    <source>
        <dbReference type="ARBA" id="ARBA00023004"/>
    </source>
</evidence>
<organism evidence="12 13">
    <name type="scientific">Ostreococcus tauri</name>
    <name type="common">Marine green alga</name>
    <dbReference type="NCBI Taxonomy" id="70448"/>
    <lineage>
        <taxon>Eukaryota</taxon>
        <taxon>Viridiplantae</taxon>
        <taxon>Chlorophyta</taxon>
        <taxon>Mamiellophyceae</taxon>
        <taxon>Mamiellales</taxon>
        <taxon>Bathycoccaceae</taxon>
        <taxon>Ostreococcus</taxon>
    </lineage>
</organism>
<keyword evidence="8 10" id="KW-0472">Membrane</keyword>
<keyword evidence="6 10" id="KW-0408">Iron</keyword>
<comment type="caution">
    <text evidence="12">The sequence shown here is derived from an EMBL/GenBank/DDBJ whole genome shotgun (WGS) entry which is preliminary data.</text>
</comment>
<evidence type="ECO:0000256" key="4">
    <source>
        <dbReference type="ARBA" id="ARBA00022723"/>
    </source>
</evidence>
<dbReference type="InterPro" id="IPR000511">
    <property type="entry name" value="Holocyt_c/c1_synthase"/>
</dbReference>
<evidence type="ECO:0000256" key="9">
    <source>
        <dbReference type="ARBA" id="ARBA00023239"/>
    </source>
</evidence>
<evidence type="ECO:0000256" key="5">
    <source>
        <dbReference type="ARBA" id="ARBA00022792"/>
    </source>
</evidence>
<feature type="compositionally biased region" description="Basic and acidic residues" evidence="11">
    <location>
        <begin position="26"/>
        <end position="38"/>
    </location>
</feature>
<evidence type="ECO:0000256" key="1">
    <source>
        <dbReference type="ARBA" id="ARBA00004273"/>
    </source>
</evidence>
<gene>
    <name evidence="12" type="ORF">OT_ostta17g01000</name>
</gene>
<keyword evidence="5 10" id="KW-0999">Mitochondrion inner membrane</keyword>
<keyword evidence="13" id="KW-1185">Reference proteome</keyword>
<keyword evidence="9 10" id="KW-0456">Lyase</keyword>
<dbReference type="GO" id="GO:0004408">
    <property type="term" value="F:holocytochrome-c synthase activity"/>
    <property type="evidence" value="ECO:0007669"/>
    <property type="project" value="UniProtKB-EC"/>
</dbReference>
<dbReference type="KEGG" id="ota:OT_ostta17g01000"/>
<evidence type="ECO:0000256" key="11">
    <source>
        <dbReference type="SAM" id="MobiDB-lite"/>
    </source>
</evidence>
<sequence length="244" mass="27240">MASETTARTFARLARDGAAVDGAKGSTDETPRDGDGTRDGGGTTNAGWFSWIGTTTRTRALGTSRARSSIPMSPRTAVPEHQARREGETWTYPSEKMFHDAMARKGWKPDPRDMARVVAIHNAVNERAWAHVMAWERRHCDSCPDPKLLKFRGRPRDFSPKARLLNFLGYALPFDRHDWVVDRCGEEVRYVIDFYNAVPYGGAAPVAMHLDVRPALDSPSAAWDRLVVQFGWILSGEWARGNAP</sequence>
<comment type="function">
    <text evidence="10">Lyase that catalyzes the covalent linking of the heme group to the cytochrome C apoprotein to produce the mature functional cytochrome.</text>
</comment>
<dbReference type="STRING" id="70448.A0A096P8H4"/>
<name>A0A096P8H4_OSTTA</name>
<dbReference type="InParanoid" id="A0A096P8H4"/>
<dbReference type="Proteomes" id="UP000009170">
    <property type="component" value="Unassembled WGS sequence"/>
</dbReference>
<comment type="catalytic activity">
    <reaction evidence="10">
        <text>holo-[cytochrome c] = apo-[cytochrome c] + heme b</text>
        <dbReference type="Rhea" id="RHEA:22648"/>
        <dbReference type="Rhea" id="RHEA-COMP:10725"/>
        <dbReference type="Rhea" id="RHEA-COMP:10726"/>
        <dbReference type="ChEBI" id="CHEBI:29950"/>
        <dbReference type="ChEBI" id="CHEBI:60344"/>
        <dbReference type="ChEBI" id="CHEBI:83739"/>
        <dbReference type="EC" id="4.4.1.17"/>
    </reaction>
</comment>
<dbReference type="GO" id="GO:0046872">
    <property type="term" value="F:metal ion binding"/>
    <property type="evidence" value="ECO:0007669"/>
    <property type="project" value="UniProtKB-KW"/>
</dbReference>
<comment type="subcellular location">
    <subcellularLocation>
        <location evidence="1 10">Mitochondrion inner membrane</location>
    </subcellularLocation>
</comment>
<dbReference type="EC" id="4.4.1.17" evidence="10"/>
<keyword evidence="4 10" id="KW-0479">Metal-binding</keyword>
<dbReference type="Pfam" id="PF01265">
    <property type="entry name" value="Cyto_heme_lyase"/>
    <property type="match status" value="1"/>
</dbReference>
<protein>
    <recommendedName>
        <fullName evidence="10">Holocytochrome c-type synthase</fullName>
        <ecNumber evidence="10">4.4.1.17</ecNumber>
    </recommendedName>
</protein>
<reference evidence="13" key="1">
    <citation type="journal article" date="2006" name="Proc. Natl. Acad. Sci. U.S.A.">
        <title>Genome analysis of the smallest free-living eukaryote Ostreococcus tauri unveils many unique features.</title>
        <authorList>
            <person name="Derelle E."/>
            <person name="Ferraz C."/>
            <person name="Rombauts S."/>
            <person name="Rouze P."/>
            <person name="Worden A.Z."/>
            <person name="Robbens S."/>
            <person name="Partensky F."/>
            <person name="Degroeve S."/>
            <person name="Echeynie S."/>
            <person name="Cooke R."/>
            <person name="Saeys Y."/>
            <person name="Wuyts J."/>
            <person name="Jabbari K."/>
            <person name="Bowler C."/>
            <person name="Panaud O."/>
            <person name="Piegu B."/>
            <person name="Ball S.G."/>
            <person name="Ral J.-P."/>
            <person name="Bouget F.-Y."/>
            <person name="Piganeau G."/>
            <person name="De Baets B."/>
            <person name="Picard A."/>
            <person name="Delseny M."/>
            <person name="Demaille J."/>
            <person name="Van de Peer Y."/>
            <person name="Moreau H."/>
        </authorList>
    </citation>
    <scope>NUCLEOTIDE SEQUENCE [LARGE SCALE GENOMIC DNA]</scope>
    <source>
        <strain evidence="13">OTTH 0595 / CCAP 157/2 / RCC745</strain>
    </source>
</reference>
<evidence type="ECO:0000256" key="2">
    <source>
        <dbReference type="ARBA" id="ARBA00007255"/>
    </source>
</evidence>
<feature type="region of interest" description="Disordered" evidence="11">
    <location>
        <begin position="62"/>
        <end position="87"/>
    </location>
</feature>
<dbReference type="GO" id="GO:0005743">
    <property type="term" value="C:mitochondrial inner membrane"/>
    <property type="evidence" value="ECO:0007669"/>
    <property type="project" value="UniProtKB-SubCell"/>
</dbReference>
<evidence type="ECO:0000313" key="12">
    <source>
        <dbReference type="EMBL" id="CEG00551.1"/>
    </source>
</evidence>
<feature type="region of interest" description="Disordered" evidence="11">
    <location>
        <begin position="1"/>
        <end position="47"/>
    </location>
</feature>
<evidence type="ECO:0000313" key="13">
    <source>
        <dbReference type="Proteomes" id="UP000009170"/>
    </source>
</evidence>
<evidence type="ECO:0000256" key="10">
    <source>
        <dbReference type="RuleBase" id="RU363130"/>
    </source>
</evidence>
<dbReference type="AlphaFoldDB" id="A0A096P8H4"/>
<accession>A0A096P8H4</accession>
<dbReference type="GeneID" id="9831287"/>
<dbReference type="EMBL" id="CAID01000017">
    <property type="protein sequence ID" value="CEG00551.1"/>
    <property type="molecule type" value="Genomic_DNA"/>
</dbReference>
<keyword evidence="3 10" id="KW-0349">Heme</keyword>
<evidence type="ECO:0000256" key="7">
    <source>
        <dbReference type="ARBA" id="ARBA00023128"/>
    </source>
</evidence>
<dbReference type="PROSITE" id="PS00822">
    <property type="entry name" value="CYTO_HEME_LYASE_2"/>
    <property type="match status" value="1"/>
</dbReference>
<dbReference type="OrthoDB" id="4243at2759"/>
<evidence type="ECO:0000256" key="3">
    <source>
        <dbReference type="ARBA" id="ARBA00022617"/>
    </source>
</evidence>
<dbReference type="PANTHER" id="PTHR12743">
    <property type="entry name" value="CYTOCHROME C1 HEME LYASE"/>
    <property type="match status" value="1"/>
</dbReference>
<evidence type="ECO:0000256" key="8">
    <source>
        <dbReference type="ARBA" id="ARBA00023136"/>
    </source>
</evidence>
<dbReference type="PANTHER" id="PTHR12743:SF0">
    <property type="entry name" value="HOLOCYTOCHROME C-TYPE SYNTHASE"/>
    <property type="match status" value="1"/>
</dbReference>
<dbReference type="RefSeq" id="XP_022840442.1">
    <property type="nucleotide sequence ID" value="XM_022984165.1"/>
</dbReference>
<comment type="similarity">
    <text evidence="2 10">Belongs to the cytochrome c-type heme lyase family.</text>
</comment>